<sequence>MSLDLALAASRASRNDVNAPVAWQEWPAGAPGGDEEEPSDSRAAWDSICLPDHSPGYMRPARKSRVSLNSPQHRMPPRSPSQLATQPEGRGFAFGADTFEEESSSEPTAVAAGLREGASPHGRGITPPHSAFERRRRSVDGAAEALPKSGPKDFSQDRLRGVASFVEGYTYSDPILPGNAFFAALEMAVLDCAARGERPLRLRLPPTLVFGLPSLKPPAADAGADNPLWMWSDVNSGGGLRCMRRPIDSVYAAFVFLVGKEAAASLSEDMQHSDLTTEEMEHLDHTLATLAAVQKTRDTDKSQQLNLLTLRGLERLLREFSKTLMHHGSPENVFLEIPVTCVQRYIRPVGLTASCTRVRYTILPVLGEQVSMVRTKDQMEAFSIVSGSPMPKHIPEAAFQTDTINQLMTATLEADHAKVHSLTCRGEHWDEIRASLRGLTVALRRCLHMNFSEIVLEIIRLPKGGWWATQVKAFRAKGLPARPSLSMPEAPAKTSTLCMGDYCLSRRRQTSSQAETDAQGKAACDTGLESVHRSTLCELDSFGEVPAAGTGALDTLSECSSNAAEVSSQIREQSTLVALASRRMPYRWLLLDRLFNGVVQHMHEADGSLKGNATEEQQLAALAEMVHEPKSAPTKRQPNQAASMVCPPNFKDHYSIRETSSSIARSQSLRRLYTPTCAPGHVQPLKCMAAARVYEEARVCEECYRIYVNKAAHWQKQPNSIYNVATVPALGRIGRRFDTLPSKSSVLMRPRRGALFPRPSMSDIPLIKR</sequence>
<feature type="region of interest" description="Disordered" evidence="1">
    <location>
        <begin position="1"/>
        <end position="153"/>
    </location>
</feature>
<comment type="caution">
    <text evidence="2">The sequence shown here is derived from an EMBL/GenBank/DDBJ whole genome shotgun (WGS) entry which is preliminary data.</text>
</comment>
<protein>
    <submittedName>
        <fullName evidence="2">Uncharacterized protein</fullName>
    </submittedName>
</protein>
<reference evidence="2 3" key="1">
    <citation type="journal article" date="2024" name="Science">
        <title>Giant polyketide synthase enzymes in the biosynthesis of giant marine polyether toxins.</title>
        <authorList>
            <person name="Fallon T.R."/>
            <person name="Shende V.V."/>
            <person name="Wierzbicki I.H."/>
            <person name="Pendleton A.L."/>
            <person name="Watervoot N.F."/>
            <person name="Auber R.P."/>
            <person name="Gonzalez D.J."/>
            <person name="Wisecaver J.H."/>
            <person name="Moore B.S."/>
        </authorList>
    </citation>
    <scope>NUCLEOTIDE SEQUENCE [LARGE SCALE GENOMIC DNA]</scope>
    <source>
        <strain evidence="2 3">12B1</strain>
    </source>
</reference>
<organism evidence="2 3">
    <name type="scientific">Prymnesium parvum</name>
    <name type="common">Toxic golden alga</name>
    <dbReference type="NCBI Taxonomy" id="97485"/>
    <lineage>
        <taxon>Eukaryota</taxon>
        <taxon>Haptista</taxon>
        <taxon>Haptophyta</taxon>
        <taxon>Prymnesiophyceae</taxon>
        <taxon>Prymnesiales</taxon>
        <taxon>Prymnesiaceae</taxon>
        <taxon>Prymnesium</taxon>
    </lineage>
</organism>
<name>A0AB34JA28_PRYPA</name>
<accession>A0AB34JA28</accession>
<dbReference type="AlphaFoldDB" id="A0AB34JA28"/>
<feature type="compositionally biased region" description="Low complexity" evidence="1">
    <location>
        <begin position="1"/>
        <end position="12"/>
    </location>
</feature>
<keyword evidence="3" id="KW-1185">Reference proteome</keyword>
<proteinExistence type="predicted"/>
<evidence type="ECO:0000256" key="1">
    <source>
        <dbReference type="SAM" id="MobiDB-lite"/>
    </source>
</evidence>
<gene>
    <name evidence="2" type="ORF">AB1Y20_002957</name>
</gene>
<dbReference type="EMBL" id="JBGBPQ010000010">
    <property type="protein sequence ID" value="KAL1518669.1"/>
    <property type="molecule type" value="Genomic_DNA"/>
</dbReference>
<evidence type="ECO:0000313" key="2">
    <source>
        <dbReference type="EMBL" id="KAL1518669.1"/>
    </source>
</evidence>
<evidence type="ECO:0000313" key="3">
    <source>
        <dbReference type="Proteomes" id="UP001515480"/>
    </source>
</evidence>
<dbReference type="Proteomes" id="UP001515480">
    <property type="component" value="Unassembled WGS sequence"/>
</dbReference>